<keyword evidence="1" id="KW-0812">Transmembrane</keyword>
<evidence type="ECO:0000256" key="1">
    <source>
        <dbReference type="SAM" id="Phobius"/>
    </source>
</evidence>
<reference evidence="2 3" key="1">
    <citation type="journal article" date="2023" name="Life. Sci Alliance">
        <title>Evolutionary insights into 3D genome organization and epigenetic landscape of Vigna mungo.</title>
        <authorList>
            <person name="Junaid A."/>
            <person name="Singh B."/>
            <person name="Bhatia S."/>
        </authorList>
    </citation>
    <scope>NUCLEOTIDE SEQUENCE [LARGE SCALE GENOMIC DNA]</scope>
    <source>
        <strain evidence="2">Urdbean</strain>
    </source>
</reference>
<keyword evidence="1" id="KW-1133">Transmembrane helix</keyword>
<dbReference type="EMBL" id="CP144696">
    <property type="protein sequence ID" value="WVZ12961.1"/>
    <property type="molecule type" value="Genomic_DNA"/>
</dbReference>
<sequence>MKSYNIVIIIHYFLCNYRILRGCFLLHPLLQLHLLSLLISPSSSLTSPPPHLFLHFLLLPQLLFLLISLRVVRIVVRDFRSVFVLQAGLAFFCAYGFGVCFFSEVAWFKEEEMFWPLRGFMPQG</sequence>
<keyword evidence="1" id="KW-0472">Membrane</keyword>
<feature type="transmembrane region" description="Helical" evidence="1">
    <location>
        <begin position="52"/>
        <end position="72"/>
    </location>
</feature>
<dbReference type="AlphaFoldDB" id="A0AAQ3S237"/>
<organism evidence="2 3">
    <name type="scientific">Vigna mungo</name>
    <name type="common">Black gram</name>
    <name type="synonym">Phaseolus mungo</name>
    <dbReference type="NCBI Taxonomy" id="3915"/>
    <lineage>
        <taxon>Eukaryota</taxon>
        <taxon>Viridiplantae</taxon>
        <taxon>Streptophyta</taxon>
        <taxon>Embryophyta</taxon>
        <taxon>Tracheophyta</taxon>
        <taxon>Spermatophyta</taxon>
        <taxon>Magnoliopsida</taxon>
        <taxon>eudicotyledons</taxon>
        <taxon>Gunneridae</taxon>
        <taxon>Pentapetalae</taxon>
        <taxon>rosids</taxon>
        <taxon>fabids</taxon>
        <taxon>Fabales</taxon>
        <taxon>Fabaceae</taxon>
        <taxon>Papilionoideae</taxon>
        <taxon>50 kb inversion clade</taxon>
        <taxon>NPAAA clade</taxon>
        <taxon>indigoferoid/millettioid clade</taxon>
        <taxon>Phaseoleae</taxon>
        <taxon>Vigna</taxon>
    </lineage>
</organism>
<feature type="transmembrane region" description="Helical" evidence="1">
    <location>
        <begin position="20"/>
        <end position="40"/>
    </location>
</feature>
<feature type="transmembrane region" description="Helical" evidence="1">
    <location>
        <begin position="84"/>
        <end position="108"/>
    </location>
</feature>
<evidence type="ECO:0000313" key="2">
    <source>
        <dbReference type="EMBL" id="WVZ12961.1"/>
    </source>
</evidence>
<evidence type="ECO:0000313" key="3">
    <source>
        <dbReference type="Proteomes" id="UP001374535"/>
    </source>
</evidence>
<accession>A0AAQ3S237</accession>
<dbReference type="Proteomes" id="UP001374535">
    <property type="component" value="Chromosome 5"/>
</dbReference>
<keyword evidence="3" id="KW-1185">Reference proteome</keyword>
<name>A0AAQ3S237_VIGMU</name>
<gene>
    <name evidence="2" type="ORF">V8G54_017491</name>
</gene>
<proteinExistence type="predicted"/>
<protein>
    <submittedName>
        <fullName evidence="2">Uncharacterized protein</fullName>
    </submittedName>
</protein>